<protein>
    <recommendedName>
        <fullName evidence="4">ADP-ribosylglycohydrolase family protein</fullName>
    </recommendedName>
</protein>
<reference evidence="2" key="1">
    <citation type="submission" date="2015-02" db="EMBL/GenBank/DDBJ databases">
        <title>A novel member of the family Ruminococcaceae isolated from human feces.</title>
        <authorList>
            <person name="Shkoporov A.N."/>
            <person name="Chaplin A.V."/>
            <person name="Motuzova O.V."/>
            <person name="Kafarskaia L.I."/>
            <person name="Khokhlova E.V."/>
            <person name="Efimov B.A."/>
        </authorList>
    </citation>
    <scope>NUCLEOTIDE SEQUENCE [LARGE SCALE GENOMIC DNA]</scope>
    <source>
        <strain evidence="2">585-1</strain>
    </source>
</reference>
<dbReference type="Proteomes" id="UP000032483">
    <property type="component" value="Unassembled WGS sequence"/>
</dbReference>
<evidence type="ECO:0000313" key="2">
    <source>
        <dbReference type="EMBL" id="KJF40664.1"/>
    </source>
</evidence>
<comment type="caution">
    <text evidence="2">The sequence shown here is derived from an EMBL/GenBank/DDBJ whole genome shotgun (WGS) entry which is preliminary data.</text>
</comment>
<evidence type="ECO:0008006" key="4">
    <source>
        <dbReference type="Google" id="ProtNLM"/>
    </source>
</evidence>
<evidence type="ECO:0000313" key="3">
    <source>
        <dbReference type="Proteomes" id="UP000032483"/>
    </source>
</evidence>
<gene>
    <name evidence="2" type="ORF">TQ39_05460</name>
</gene>
<dbReference type="RefSeq" id="WP_050004813.1">
    <property type="nucleotide sequence ID" value="NZ_CAUBPW010000012.1"/>
</dbReference>
<dbReference type="SUPFAM" id="SSF101478">
    <property type="entry name" value="ADP-ribosylglycohydrolase"/>
    <property type="match status" value="1"/>
</dbReference>
<name>A0A0D8J1N6_9FIRM</name>
<feature type="binding site" evidence="1">
    <location>
        <position position="380"/>
    </location>
    <ligand>
        <name>Mg(2+)</name>
        <dbReference type="ChEBI" id="CHEBI:18420"/>
        <label>1</label>
    </ligand>
</feature>
<dbReference type="AlphaFoldDB" id="A0A0D8J1N6"/>
<keyword evidence="1" id="KW-0479">Metal-binding</keyword>
<keyword evidence="3" id="KW-1185">Reference proteome</keyword>
<dbReference type="InterPro" id="IPR036705">
    <property type="entry name" value="Ribosyl_crysJ1_sf"/>
</dbReference>
<dbReference type="Gene3D" id="1.10.4080.10">
    <property type="entry name" value="ADP-ribosylation/Crystallin J1"/>
    <property type="match status" value="1"/>
</dbReference>
<accession>A0A0D8J1N6</accession>
<keyword evidence="1" id="KW-0460">Magnesium</keyword>
<dbReference type="EMBL" id="JXXK01000005">
    <property type="protein sequence ID" value="KJF40664.1"/>
    <property type="molecule type" value="Genomic_DNA"/>
</dbReference>
<feature type="binding site" evidence="1">
    <location>
        <position position="378"/>
    </location>
    <ligand>
        <name>Mg(2+)</name>
        <dbReference type="ChEBI" id="CHEBI:18420"/>
        <label>1</label>
    </ligand>
</feature>
<comment type="cofactor">
    <cofactor evidence="1">
        <name>Mg(2+)</name>
        <dbReference type="ChEBI" id="CHEBI:18420"/>
    </cofactor>
    <text evidence="1">Binds 2 magnesium ions per subunit.</text>
</comment>
<sequence>MDPIVKYPDFTQLDALSTPLREYARLKCEQGAETGAAALIGQLTETMRCTVRLLQELPDDAALSACEPNELDAIRALRAPAQRRLWEALPPEDIWMDKLEGALLGRIIGCLLGVPVEGLSVESMRAWSEYIGKPFPPVSYWEEVQNPELWNCYGRQRGEYRKCALRSAPVDDDLAYTQLALLILEEYGPDFTTEDVGEAWKKYLPVACTAEQAALDNMKKGVPAREAADRDNPFCQWIGAAIRSDGFGWAAAGLPELAAEMAWRDARLSHRRNGIYGEMFLAAAQSAAFAVSDPLDAVRAGMAEIPRECLLYRDLAWALEHCGAVRGHGDARRLVDERFAGMHAVHTNNNLCLIVFGLKLAEGDLMRGLSQTVAMGLDSDCTAASAGSILGAVLGKSAIAPELYECFHDRMDTYLKNTEAFSIRDMAKRYSALAHKVHSRL</sequence>
<dbReference type="GO" id="GO:0046872">
    <property type="term" value="F:metal ion binding"/>
    <property type="evidence" value="ECO:0007669"/>
    <property type="project" value="UniProtKB-KW"/>
</dbReference>
<evidence type="ECO:0000256" key="1">
    <source>
        <dbReference type="PIRSR" id="PIRSR605502-1"/>
    </source>
</evidence>
<dbReference type="InterPro" id="IPR005502">
    <property type="entry name" value="Ribosyl_crysJ1"/>
</dbReference>
<dbReference type="Pfam" id="PF03747">
    <property type="entry name" value="ADP_ribosyl_GH"/>
    <property type="match status" value="1"/>
</dbReference>
<dbReference type="GeneID" id="42856070"/>
<proteinExistence type="predicted"/>
<organism evidence="2 3">
    <name type="scientific">Ruthenibacterium lactatiformans</name>
    <dbReference type="NCBI Taxonomy" id="1550024"/>
    <lineage>
        <taxon>Bacteria</taxon>
        <taxon>Bacillati</taxon>
        <taxon>Bacillota</taxon>
        <taxon>Clostridia</taxon>
        <taxon>Eubacteriales</taxon>
        <taxon>Oscillospiraceae</taxon>
        <taxon>Ruthenibacterium</taxon>
    </lineage>
</organism>